<evidence type="ECO:0000313" key="1">
    <source>
        <dbReference type="EMBL" id="MDI7921411.1"/>
    </source>
</evidence>
<dbReference type="Gene3D" id="3.30.2000.30">
    <property type="match status" value="1"/>
</dbReference>
<dbReference type="RefSeq" id="WP_311785584.1">
    <property type="nucleotide sequence ID" value="NZ_JALDYY010000002.1"/>
</dbReference>
<keyword evidence="2" id="KW-1185">Reference proteome</keyword>
<dbReference type="EMBL" id="JALDYZ010000002">
    <property type="protein sequence ID" value="MDI7921411.1"/>
    <property type="molecule type" value="Genomic_DNA"/>
</dbReference>
<dbReference type="InterPro" id="IPR021508">
    <property type="entry name" value="Gp17-like"/>
</dbReference>
<dbReference type="Pfam" id="PF11367">
    <property type="entry name" value="Tail_completion_gp17"/>
    <property type="match status" value="1"/>
</dbReference>
<dbReference type="Proteomes" id="UP001161580">
    <property type="component" value="Unassembled WGS sequence"/>
</dbReference>
<dbReference type="InterPro" id="IPR053745">
    <property type="entry name" value="Viral_Tail_Comp_sf"/>
</dbReference>
<proteinExistence type="predicted"/>
<evidence type="ECO:0000313" key="2">
    <source>
        <dbReference type="Proteomes" id="UP001161580"/>
    </source>
</evidence>
<reference evidence="1" key="1">
    <citation type="submission" date="2022-03" db="EMBL/GenBank/DDBJ databases">
        <title>Fererhizobium litorale gen. nov., sp. nov., isolated from sandy sediments of the Sea of Japan seashore.</title>
        <authorList>
            <person name="Romanenko L."/>
            <person name="Kurilenko V."/>
            <person name="Otstavnykh N."/>
            <person name="Svetashev V."/>
            <person name="Tekutyeva L."/>
            <person name="Isaeva M."/>
            <person name="Mikhailov V."/>
        </authorList>
    </citation>
    <scope>NUCLEOTIDE SEQUENCE</scope>
    <source>
        <strain evidence="1">KMM 9576</strain>
    </source>
</reference>
<comment type="caution">
    <text evidence="1">The sequence shown here is derived from an EMBL/GenBank/DDBJ whole genome shotgun (WGS) entry which is preliminary data.</text>
</comment>
<accession>A0AAE3QDK9</accession>
<dbReference type="AlphaFoldDB" id="A0AAE3QDK9"/>
<gene>
    <name evidence="1" type="ORF">MRS75_04850</name>
</gene>
<protein>
    <submittedName>
        <fullName evidence="1">DUF3168 domain-containing protein</fullName>
    </submittedName>
</protein>
<sequence length="132" mass="14345">MTAANELLQTIHARLAGDAAMTALIGVDGIVDGLAVRRALPCLVIGEVETRAYRTSTEPGEEHFLTIEAWSEANGSRGVQEIAGLVRDLLDDADLVLASHALVSLAHRSTRVRRRPKSRHHVAAMRFRAVTE</sequence>
<name>A0AAE3QDK9_9HYPH</name>
<organism evidence="1 2">
    <name type="scientific">Ferirhizobium litorale</name>
    <dbReference type="NCBI Taxonomy" id="2927786"/>
    <lineage>
        <taxon>Bacteria</taxon>
        <taxon>Pseudomonadati</taxon>
        <taxon>Pseudomonadota</taxon>
        <taxon>Alphaproteobacteria</taxon>
        <taxon>Hyphomicrobiales</taxon>
        <taxon>Rhizobiaceae</taxon>
        <taxon>Ferirhizobium</taxon>
    </lineage>
</organism>